<evidence type="ECO:0000313" key="15">
    <source>
        <dbReference type="EMBL" id="PMP72216.1"/>
    </source>
</evidence>
<dbReference type="InterPro" id="IPR000056">
    <property type="entry name" value="Ribul_P_3_epim-like"/>
</dbReference>
<sequence length="218" mass="23949">MVLIAPSILSADFGRLDEEIKLAEEAGVDMIHIDVMDGHFVPNITIGPLVVEAARKATNLPLDVHLMITNPEKYISDFVKAGAQYLTVHVEACVHLHRTVWQIKEQGIKAGVSLNPATSLTTVEEILQDIDLLLIMSVNPGFGGQNFIPFCIDKIKKAKSMILNKFSNALVEVDGGVKLENAREITEAGADILVMGSAFFGEKNYKEFMEKLKKTLSI</sequence>
<dbReference type="InterPro" id="IPR026019">
    <property type="entry name" value="Ribul_P_3_epim"/>
</dbReference>
<dbReference type="NCBIfam" id="NF004076">
    <property type="entry name" value="PRK05581.1-4"/>
    <property type="match status" value="1"/>
</dbReference>
<keyword evidence="8 10" id="KW-0479">Metal-binding</keyword>
<feature type="binding site" evidence="14">
    <location>
        <position position="176"/>
    </location>
    <ligand>
        <name>substrate</name>
    </ligand>
</feature>
<comment type="caution">
    <text evidence="15">The sequence shown here is derived from an EMBL/GenBank/DDBJ whole genome shotgun (WGS) entry which is preliminary data.</text>
</comment>
<dbReference type="PROSITE" id="PS01086">
    <property type="entry name" value="RIBUL_P_3_EPIMER_2"/>
    <property type="match status" value="1"/>
</dbReference>
<dbReference type="FunFam" id="3.20.20.70:FF:000004">
    <property type="entry name" value="Ribulose-phosphate 3-epimerase"/>
    <property type="match status" value="1"/>
</dbReference>
<protein>
    <recommendedName>
        <fullName evidence="7 10">Ribulose-phosphate 3-epimerase</fullName>
        <ecNumber evidence="7 10">5.1.3.1</ecNumber>
    </recommendedName>
</protein>
<dbReference type="CDD" id="cd00429">
    <property type="entry name" value="RPE"/>
    <property type="match status" value="1"/>
</dbReference>
<evidence type="ECO:0000256" key="10">
    <source>
        <dbReference type="HAMAP-Rule" id="MF_02227"/>
    </source>
</evidence>
<dbReference type="Proteomes" id="UP000242288">
    <property type="component" value="Unassembled WGS sequence"/>
</dbReference>
<evidence type="ECO:0000256" key="1">
    <source>
        <dbReference type="ARBA" id="ARBA00001782"/>
    </source>
</evidence>
<feature type="active site" description="Proton acceptor" evidence="10 12">
    <location>
        <position position="34"/>
    </location>
</feature>
<dbReference type="EMBL" id="PNIO01000012">
    <property type="protein sequence ID" value="PMP72216.1"/>
    <property type="molecule type" value="Genomic_DNA"/>
</dbReference>
<comment type="similarity">
    <text evidence="6 10 11">Belongs to the ribulose-phosphate 3-epimerase family.</text>
</comment>
<comment type="catalytic activity">
    <reaction evidence="1 10 11">
        <text>D-ribulose 5-phosphate = D-xylulose 5-phosphate</text>
        <dbReference type="Rhea" id="RHEA:13677"/>
        <dbReference type="ChEBI" id="CHEBI:57737"/>
        <dbReference type="ChEBI" id="CHEBI:58121"/>
        <dbReference type="EC" id="5.1.3.1"/>
    </reaction>
</comment>
<feature type="active site" description="Proton donor" evidence="10 12">
    <location>
        <position position="174"/>
    </location>
</feature>
<dbReference type="SUPFAM" id="SSF51366">
    <property type="entry name" value="Ribulose-phoshate binding barrel"/>
    <property type="match status" value="1"/>
</dbReference>
<evidence type="ECO:0000256" key="13">
    <source>
        <dbReference type="PIRSR" id="PIRSR001461-2"/>
    </source>
</evidence>
<dbReference type="GO" id="GO:0004750">
    <property type="term" value="F:D-ribulose-phosphate 3-epimerase activity"/>
    <property type="evidence" value="ECO:0007669"/>
    <property type="project" value="UniProtKB-UniRule"/>
</dbReference>
<feature type="binding site" evidence="10 13">
    <location>
        <position position="32"/>
    </location>
    <ligand>
        <name>a divalent metal cation</name>
        <dbReference type="ChEBI" id="CHEBI:60240"/>
    </ligand>
</feature>
<dbReference type="Pfam" id="PF00834">
    <property type="entry name" value="Ribul_P_3_epim"/>
    <property type="match status" value="1"/>
</dbReference>
<dbReference type="PANTHER" id="PTHR11749">
    <property type="entry name" value="RIBULOSE-5-PHOSPHATE-3-EPIMERASE"/>
    <property type="match status" value="1"/>
</dbReference>
<comment type="cofactor">
    <cofactor evidence="4">
        <name>Zn(2+)</name>
        <dbReference type="ChEBI" id="CHEBI:29105"/>
    </cofactor>
</comment>
<feature type="binding site" evidence="10">
    <location>
        <begin position="174"/>
        <end position="176"/>
    </location>
    <ligand>
        <name>substrate</name>
    </ligand>
</feature>
<feature type="binding site" evidence="10 13">
    <location>
        <position position="65"/>
    </location>
    <ligand>
        <name>a divalent metal cation</name>
        <dbReference type="ChEBI" id="CHEBI:60240"/>
    </ligand>
</feature>
<name>A0A2J6WPC2_9BACT</name>
<dbReference type="GO" id="GO:0046872">
    <property type="term" value="F:metal ion binding"/>
    <property type="evidence" value="ECO:0007669"/>
    <property type="project" value="UniProtKB-UniRule"/>
</dbReference>
<evidence type="ECO:0000256" key="3">
    <source>
        <dbReference type="ARBA" id="ARBA00001941"/>
    </source>
</evidence>
<reference evidence="15 16" key="1">
    <citation type="submission" date="2018-01" db="EMBL/GenBank/DDBJ databases">
        <title>Metagenomic assembled genomes from two thermal pools in the Uzon Caldera, Kamchatka, Russia.</title>
        <authorList>
            <person name="Wilkins L."/>
            <person name="Ettinger C."/>
        </authorList>
    </citation>
    <scope>NUCLEOTIDE SEQUENCE [LARGE SCALE GENOMIC DNA]</scope>
    <source>
        <strain evidence="15">ZAV-04</strain>
    </source>
</reference>
<dbReference type="AlphaFoldDB" id="A0A2J6WPC2"/>
<dbReference type="PROSITE" id="PS01085">
    <property type="entry name" value="RIBUL_P_3_EPIMER_1"/>
    <property type="match status" value="1"/>
</dbReference>
<keyword evidence="9 10" id="KW-0413">Isomerase</keyword>
<dbReference type="EC" id="5.1.3.1" evidence="7 10"/>
<dbReference type="InterPro" id="IPR011060">
    <property type="entry name" value="RibuloseP-bd_barrel"/>
</dbReference>
<dbReference type="GO" id="GO:0019323">
    <property type="term" value="P:pentose catabolic process"/>
    <property type="evidence" value="ECO:0007669"/>
    <property type="project" value="UniProtKB-UniRule"/>
</dbReference>
<dbReference type="InterPro" id="IPR013785">
    <property type="entry name" value="Aldolase_TIM"/>
</dbReference>
<feature type="binding site" evidence="10 14">
    <location>
        <position position="65"/>
    </location>
    <ligand>
        <name>substrate</name>
    </ligand>
</feature>
<feature type="binding site" evidence="10 13">
    <location>
        <position position="174"/>
    </location>
    <ligand>
        <name>a divalent metal cation</name>
        <dbReference type="ChEBI" id="CHEBI:60240"/>
    </ligand>
</feature>
<evidence type="ECO:0000256" key="14">
    <source>
        <dbReference type="PIRSR" id="PIRSR001461-3"/>
    </source>
</evidence>
<comment type="cofactor">
    <cofactor evidence="5">
        <name>Fe(2+)</name>
        <dbReference type="ChEBI" id="CHEBI:29033"/>
    </cofactor>
</comment>
<comment type="cofactor">
    <cofactor evidence="2">
        <name>Mn(2+)</name>
        <dbReference type="ChEBI" id="CHEBI:29035"/>
    </cofactor>
</comment>
<keyword evidence="13" id="KW-0170">Cobalt</keyword>
<comment type="function">
    <text evidence="10">Catalyzes the reversible epimerization of D-ribulose 5-phosphate to D-xylulose 5-phosphate.</text>
</comment>
<evidence type="ECO:0000256" key="7">
    <source>
        <dbReference type="ARBA" id="ARBA00013188"/>
    </source>
</evidence>
<feature type="binding site" evidence="10 13">
    <location>
        <position position="34"/>
    </location>
    <ligand>
        <name>a divalent metal cation</name>
        <dbReference type="ChEBI" id="CHEBI:60240"/>
    </ligand>
</feature>
<dbReference type="HAMAP" id="MF_02227">
    <property type="entry name" value="RPE"/>
    <property type="match status" value="1"/>
</dbReference>
<feature type="binding site" evidence="10 14">
    <location>
        <begin position="196"/>
        <end position="197"/>
    </location>
    <ligand>
        <name>substrate</name>
    </ligand>
</feature>
<evidence type="ECO:0000313" key="16">
    <source>
        <dbReference type="Proteomes" id="UP000242288"/>
    </source>
</evidence>
<evidence type="ECO:0000256" key="6">
    <source>
        <dbReference type="ARBA" id="ARBA00009541"/>
    </source>
</evidence>
<evidence type="ECO:0000256" key="9">
    <source>
        <dbReference type="ARBA" id="ARBA00023235"/>
    </source>
</evidence>
<evidence type="ECO:0000256" key="5">
    <source>
        <dbReference type="ARBA" id="ARBA00001954"/>
    </source>
</evidence>
<dbReference type="GO" id="GO:0005737">
    <property type="term" value="C:cytoplasm"/>
    <property type="evidence" value="ECO:0007669"/>
    <property type="project" value="UniProtKB-ARBA"/>
</dbReference>
<dbReference type="NCBIfam" id="TIGR01163">
    <property type="entry name" value="rpe"/>
    <property type="match status" value="1"/>
</dbReference>
<gene>
    <name evidence="10" type="primary">rpe</name>
    <name evidence="15" type="ORF">C0186_01820</name>
</gene>
<evidence type="ECO:0000256" key="4">
    <source>
        <dbReference type="ARBA" id="ARBA00001947"/>
    </source>
</evidence>
<keyword evidence="13" id="KW-0862">Zinc</keyword>
<organism evidence="15 16">
    <name type="scientific">Thermodesulfovibrio aggregans</name>
    <dbReference type="NCBI Taxonomy" id="86166"/>
    <lineage>
        <taxon>Bacteria</taxon>
        <taxon>Pseudomonadati</taxon>
        <taxon>Nitrospirota</taxon>
        <taxon>Thermodesulfovibrionia</taxon>
        <taxon>Thermodesulfovibrionales</taxon>
        <taxon>Thermodesulfovibrionaceae</taxon>
        <taxon>Thermodesulfovibrio</taxon>
    </lineage>
</organism>
<comment type="cofactor">
    <cofactor evidence="3">
        <name>Co(2+)</name>
        <dbReference type="ChEBI" id="CHEBI:48828"/>
    </cofactor>
</comment>
<evidence type="ECO:0000256" key="12">
    <source>
        <dbReference type="PIRSR" id="PIRSR001461-1"/>
    </source>
</evidence>
<evidence type="ECO:0000256" key="2">
    <source>
        <dbReference type="ARBA" id="ARBA00001936"/>
    </source>
</evidence>
<keyword evidence="13" id="KW-0464">Manganese</keyword>
<comment type="pathway">
    <text evidence="10">Carbohydrate degradation.</text>
</comment>
<accession>A0A2J6WPC2</accession>
<evidence type="ECO:0000256" key="8">
    <source>
        <dbReference type="ARBA" id="ARBA00022723"/>
    </source>
</evidence>
<dbReference type="GO" id="GO:0006098">
    <property type="term" value="P:pentose-phosphate shunt"/>
    <property type="evidence" value="ECO:0007669"/>
    <property type="project" value="UniProtKB-UniRule"/>
</dbReference>
<feature type="binding site" evidence="10 14">
    <location>
        <position position="7"/>
    </location>
    <ligand>
        <name>substrate</name>
    </ligand>
</feature>
<dbReference type="PIRSF" id="PIRSF001461">
    <property type="entry name" value="RPE"/>
    <property type="match status" value="1"/>
</dbReference>
<dbReference type="Gene3D" id="3.20.20.70">
    <property type="entry name" value="Aldolase class I"/>
    <property type="match status" value="1"/>
</dbReference>
<feature type="binding site" evidence="10 14">
    <location>
        <begin position="141"/>
        <end position="144"/>
    </location>
    <ligand>
        <name>substrate</name>
    </ligand>
</feature>
<evidence type="ECO:0000256" key="11">
    <source>
        <dbReference type="PIRNR" id="PIRNR001461"/>
    </source>
</evidence>
<proteinExistence type="inferred from homology"/>
<comment type="cofactor">
    <cofactor evidence="10 13">
        <name>a divalent metal cation</name>
        <dbReference type="ChEBI" id="CHEBI:60240"/>
    </cofactor>
    <text evidence="10 13">Binds 1 divalent metal cation per subunit.</text>
</comment>
<keyword evidence="10 11" id="KW-0119">Carbohydrate metabolism</keyword>